<keyword evidence="18" id="KW-1185">Reference proteome</keyword>
<evidence type="ECO:0000256" key="4">
    <source>
        <dbReference type="ARBA" id="ARBA00005163"/>
    </source>
</evidence>
<dbReference type="InterPro" id="IPR034804">
    <property type="entry name" value="SQR/QFR_C/D"/>
</dbReference>
<dbReference type="GO" id="GO:0046872">
    <property type="term" value="F:metal ion binding"/>
    <property type="evidence" value="ECO:0007669"/>
    <property type="project" value="UniProtKB-KW"/>
</dbReference>
<evidence type="ECO:0000256" key="11">
    <source>
        <dbReference type="ARBA" id="ARBA00022723"/>
    </source>
</evidence>
<dbReference type="NCBIfam" id="TIGR02968">
    <property type="entry name" value="succ_dehyd_anc"/>
    <property type="match status" value="1"/>
</dbReference>
<dbReference type="Pfam" id="PF01127">
    <property type="entry name" value="Sdh_cyt"/>
    <property type="match status" value="1"/>
</dbReference>
<evidence type="ECO:0000256" key="9">
    <source>
        <dbReference type="ARBA" id="ARBA00022617"/>
    </source>
</evidence>
<gene>
    <name evidence="17" type="ORF">C8N42_10955</name>
</gene>
<evidence type="ECO:0000313" key="18">
    <source>
        <dbReference type="Proteomes" id="UP000244077"/>
    </source>
</evidence>
<comment type="subunit">
    <text evidence="5">Part of an enzyme complex containing four subunits: a flavoprotein, an iron-sulfur protein, plus two membrane-anchoring proteins, SdhC and SdhD.</text>
</comment>
<protein>
    <recommendedName>
        <fullName evidence="6">Succinate dehydrogenase hydrophobic membrane anchor subunit</fullName>
    </recommendedName>
</protein>
<evidence type="ECO:0000313" key="17">
    <source>
        <dbReference type="EMBL" id="PTQ70726.1"/>
    </source>
</evidence>
<dbReference type="Proteomes" id="UP000244077">
    <property type="component" value="Unassembled WGS sequence"/>
</dbReference>
<feature type="transmembrane region" description="Helical" evidence="16">
    <location>
        <begin position="20"/>
        <end position="44"/>
    </location>
</feature>
<comment type="cofactor">
    <cofactor evidence="1">
        <name>heme</name>
        <dbReference type="ChEBI" id="CHEBI:30413"/>
    </cofactor>
</comment>
<keyword evidence="10 16" id="KW-0812">Transmembrane</keyword>
<comment type="pathway">
    <text evidence="4">Carbohydrate metabolism; tricarboxylic acid cycle.</text>
</comment>
<evidence type="ECO:0000256" key="14">
    <source>
        <dbReference type="ARBA" id="ARBA00023004"/>
    </source>
</evidence>
<evidence type="ECO:0000256" key="10">
    <source>
        <dbReference type="ARBA" id="ARBA00022692"/>
    </source>
</evidence>
<keyword evidence="15 16" id="KW-0472">Membrane</keyword>
<comment type="subcellular location">
    <subcellularLocation>
        <location evidence="3">Membrane</location>
        <topology evidence="3">Multi-pass membrane protein</topology>
    </subcellularLocation>
</comment>
<keyword evidence="8" id="KW-0816">Tricarboxylic acid cycle</keyword>
<dbReference type="InterPro" id="IPR014312">
    <property type="entry name" value="Succ_DH_anchor"/>
</dbReference>
<dbReference type="GO" id="GO:0020037">
    <property type="term" value="F:heme binding"/>
    <property type="evidence" value="ECO:0007669"/>
    <property type="project" value="InterPro"/>
</dbReference>
<evidence type="ECO:0000256" key="16">
    <source>
        <dbReference type="SAM" id="Phobius"/>
    </source>
</evidence>
<evidence type="ECO:0000256" key="2">
    <source>
        <dbReference type="ARBA" id="ARBA00004050"/>
    </source>
</evidence>
<evidence type="ECO:0000256" key="8">
    <source>
        <dbReference type="ARBA" id="ARBA00022532"/>
    </source>
</evidence>
<name>A0A2T5HGP3_9RHOB</name>
<dbReference type="CDD" id="cd03495">
    <property type="entry name" value="SQR_TypeC_SdhD_like"/>
    <property type="match status" value="1"/>
</dbReference>
<keyword evidence="14" id="KW-0408">Iron</keyword>
<keyword evidence="9" id="KW-0349">Heme</keyword>
<comment type="function">
    <text evidence="2">Membrane-anchoring subunit of succinate dehydrogenase (SDH).</text>
</comment>
<keyword evidence="7" id="KW-0813">Transport</keyword>
<evidence type="ECO:0000256" key="1">
    <source>
        <dbReference type="ARBA" id="ARBA00001971"/>
    </source>
</evidence>
<dbReference type="AlphaFoldDB" id="A0A2T5HGP3"/>
<dbReference type="EMBL" id="QAOH01000009">
    <property type="protein sequence ID" value="PTQ70726.1"/>
    <property type="molecule type" value="Genomic_DNA"/>
</dbReference>
<feature type="transmembrane region" description="Helical" evidence="16">
    <location>
        <begin position="99"/>
        <end position="123"/>
    </location>
</feature>
<keyword evidence="12" id="KW-0249">Electron transport</keyword>
<keyword evidence="11" id="KW-0479">Metal-binding</keyword>
<evidence type="ECO:0000256" key="5">
    <source>
        <dbReference type="ARBA" id="ARBA00011558"/>
    </source>
</evidence>
<evidence type="ECO:0000256" key="7">
    <source>
        <dbReference type="ARBA" id="ARBA00022448"/>
    </source>
</evidence>
<organism evidence="17 18">
    <name type="scientific">Celeribacter persicus</name>
    <dbReference type="NCBI Taxonomy" id="1651082"/>
    <lineage>
        <taxon>Bacteria</taxon>
        <taxon>Pseudomonadati</taxon>
        <taxon>Pseudomonadota</taxon>
        <taxon>Alphaproteobacteria</taxon>
        <taxon>Rhodobacterales</taxon>
        <taxon>Roseobacteraceae</taxon>
        <taxon>Celeribacter</taxon>
    </lineage>
</organism>
<dbReference type="RefSeq" id="WP_107816948.1">
    <property type="nucleotide sequence ID" value="NZ_QAOH01000009.1"/>
</dbReference>
<accession>A0A2T5HGP3</accession>
<evidence type="ECO:0000256" key="13">
    <source>
        <dbReference type="ARBA" id="ARBA00022989"/>
    </source>
</evidence>
<comment type="caution">
    <text evidence="17">The sequence shown here is derived from an EMBL/GenBank/DDBJ whole genome shotgun (WGS) entry which is preliminary data.</text>
</comment>
<feature type="transmembrane region" description="Helical" evidence="16">
    <location>
        <begin position="56"/>
        <end position="79"/>
    </location>
</feature>
<evidence type="ECO:0000256" key="6">
    <source>
        <dbReference type="ARBA" id="ARBA00019425"/>
    </source>
</evidence>
<dbReference type="GO" id="GO:0006099">
    <property type="term" value="P:tricarboxylic acid cycle"/>
    <property type="evidence" value="ECO:0007669"/>
    <property type="project" value="UniProtKB-UniPathway"/>
</dbReference>
<dbReference type="SUPFAM" id="SSF81343">
    <property type="entry name" value="Fumarate reductase respiratory complex transmembrane subunits"/>
    <property type="match status" value="1"/>
</dbReference>
<evidence type="ECO:0000256" key="3">
    <source>
        <dbReference type="ARBA" id="ARBA00004141"/>
    </source>
</evidence>
<evidence type="ECO:0000256" key="12">
    <source>
        <dbReference type="ARBA" id="ARBA00022982"/>
    </source>
</evidence>
<dbReference type="OrthoDB" id="9809280at2"/>
<proteinExistence type="predicted"/>
<keyword evidence="13 16" id="KW-1133">Transmembrane helix</keyword>
<dbReference type="GO" id="GO:0016020">
    <property type="term" value="C:membrane"/>
    <property type="evidence" value="ECO:0007669"/>
    <property type="project" value="UniProtKB-SubCell"/>
</dbReference>
<dbReference type="UniPathway" id="UPA00223"/>
<evidence type="ECO:0000256" key="15">
    <source>
        <dbReference type="ARBA" id="ARBA00023136"/>
    </source>
</evidence>
<dbReference type="Gene3D" id="1.20.1300.10">
    <property type="entry name" value="Fumarate reductase/succinate dehydrogenase, transmembrane subunit"/>
    <property type="match status" value="1"/>
</dbReference>
<reference evidence="17 18" key="1">
    <citation type="submission" date="2018-04" db="EMBL/GenBank/DDBJ databases">
        <title>Genomic Encyclopedia of Archaeal and Bacterial Type Strains, Phase II (KMG-II): from individual species to whole genera.</title>
        <authorList>
            <person name="Goeker M."/>
        </authorList>
    </citation>
    <scope>NUCLEOTIDE SEQUENCE [LARGE SCALE GENOMIC DNA]</scope>
    <source>
        <strain evidence="17 18">DSM 100434</strain>
    </source>
</reference>
<sequence length="124" mass="13265">MNFLTDRKRATGLGAGGSGVAHHWLTIATSISLIVLVPFFIFVFGSAVGREQADVYAYFSNPFIAIAMALSLVGCVIHLKTEVDEAVEDYIGGIKRKLTLIAVAGFCYALILSGLFAILKLAIL</sequence>
<dbReference type="InterPro" id="IPR000701">
    <property type="entry name" value="SuccDH_FuR_B_TM-su"/>
</dbReference>